<protein>
    <submittedName>
        <fullName evidence="2">Methyltransferase type 12</fullName>
    </submittedName>
</protein>
<sequence>MLTGFEPGLLGRRVCLELGDGSRISLPVDRWWAPSDGGDELLLRRCTGPTVDLGCGPGRLTAALTDRGIPALGVDISPVAVALTRGRGAAAVCRNLFDRLPGEGRWRHALLADGNIGIGGDPGALLHRVGELLAPGGTALVEVERPGTGLRRGHVRLTGDGHPPGEWFAWAWLGVESLREVVGASGLVPRWFAERGGRWFAGLVKVAA</sequence>
<dbReference type="AlphaFoldDB" id="A0A8H9M4Q9"/>
<proteinExistence type="predicted"/>
<dbReference type="SUPFAM" id="SSF53335">
    <property type="entry name" value="S-adenosyl-L-methionine-dependent methyltransferases"/>
    <property type="match status" value="1"/>
</dbReference>
<comment type="caution">
    <text evidence="2">The sequence shown here is derived from an EMBL/GenBank/DDBJ whole genome shotgun (WGS) entry which is preliminary data.</text>
</comment>
<dbReference type="Pfam" id="PF13649">
    <property type="entry name" value="Methyltransf_25"/>
    <property type="match status" value="1"/>
</dbReference>
<keyword evidence="2" id="KW-0489">Methyltransferase</keyword>
<dbReference type="Proteomes" id="UP000658656">
    <property type="component" value="Unassembled WGS sequence"/>
</dbReference>
<evidence type="ECO:0000313" key="2">
    <source>
        <dbReference type="EMBL" id="GHF50249.1"/>
    </source>
</evidence>
<reference evidence="2" key="1">
    <citation type="journal article" date="2014" name="Int. J. Syst. Evol. Microbiol.">
        <title>Complete genome sequence of Corynebacterium casei LMG S-19264T (=DSM 44701T), isolated from a smear-ripened cheese.</title>
        <authorList>
            <consortium name="US DOE Joint Genome Institute (JGI-PGF)"/>
            <person name="Walter F."/>
            <person name="Albersmeier A."/>
            <person name="Kalinowski J."/>
            <person name="Ruckert C."/>
        </authorList>
    </citation>
    <scope>NUCLEOTIDE SEQUENCE</scope>
    <source>
        <strain evidence="2">CGMCC 4.7679</strain>
    </source>
</reference>
<dbReference type="Gene3D" id="3.40.50.150">
    <property type="entry name" value="Vaccinia Virus protein VP39"/>
    <property type="match status" value="1"/>
</dbReference>
<organism evidence="2 3">
    <name type="scientific">Amycolatopsis bartoniae</name>
    <dbReference type="NCBI Taxonomy" id="941986"/>
    <lineage>
        <taxon>Bacteria</taxon>
        <taxon>Bacillati</taxon>
        <taxon>Actinomycetota</taxon>
        <taxon>Actinomycetes</taxon>
        <taxon>Pseudonocardiales</taxon>
        <taxon>Pseudonocardiaceae</taxon>
        <taxon>Amycolatopsis</taxon>
    </lineage>
</organism>
<dbReference type="InterPro" id="IPR029063">
    <property type="entry name" value="SAM-dependent_MTases_sf"/>
</dbReference>
<evidence type="ECO:0000259" key="1">
    <source>
        <dbReference type="Pfam" id="PF13649"/>
    </source>
</evidence>
<keyword evidence="3" id="KW-1185">Reference proteome</keyword>
<feature type="domain" description="Methyltransferase" evidence="1">
    <location>
        <begin position="51"/>
        <end position="137"/>
    </location>
</feature>
<gene>
    <name evidence="2" type="ORF">GCM10017566_24200</name>
</gene>
<dbReference type="GO" id="GO:0032259">
    <property type="term" value="P:methylation"/>
    <property type="evidence" value="ECO:0007669"/>
    <property type="project" value="UniProtKB-KW"/>
</dbReference>
<accession>A0A8H9M4Q9</accession>
<evidence type="ECO:0000313" key="3">
    <source>
        <dbReference type="Proteomes" id="UP000658656"/>
    </source>
</evidence>
<reference evidence="2" key="2">
    <citation type="submission" date="2020-09" db="EMBL/GenBank/DDBJ databases">
        <authorList>
            <person name="Sun Q."/>
            <person name="Zhou Y."/>
        </authorList>
    </citation>
    <scope>NUCLEOTIDE SEQUENCE</scope>
    <source>
        <strain evidence="2">CGMCC 4.7679</strain>
    </source>
</reference>
<name>A0A8H9M4Q9_9PSEU</name>
<dbReference type="EMBL" id="BNAV01000003">
    <property type="protein sequence ID" value="GHF50249.1"/>
    <property type="molecule type" value="Genomic_DNA"/>
</dbReference>
<dbReference type="InterPro" id="IPR041698">
    <property type="entry name" value="Methyltransf_25"/>
</dbReference>
<dbReference type="GO" id="GO:0008168">
    <property type="term" value="F:methyltransferase activity"/>
    <property type="evidence" value="ECO:0007669"/>
    <property type="project" value="UniProtKB-KW"/>
</dbReference>
<keyword evidence="2" id="KW-0808">Transferase</keyword>
<dbReference type="CDD" id="cd02440">
    <property type="entry name" value="AdoMet_MTases"/>
    <property type="match status" value="1"/>
</dbReference>